<protein>
    <submittedName>
        <fullName evidence="9">Sigma-70 family RNA polymerase sigma factor</fullName>
    </submittedName>
</protein>
<dbReference type="AlphaFoldDB" id="A0A6N8JMV5"/>
<dbReference type="InterPro" id="IPR013324">
    <property type="entry name" value="RNA_pol_sigma_r3/r4-like"/>
</dbReference>
<name>A0A6N8JMV5_9ACTN</name>
<evidence type="ECO:0000256" key="1">
    <source>
        <dbReference type="ARBA" id="ARBA00010641"/>
    </source>
</evidence>
<reference evidence="9 10" key="1">
    <citation type="submission" date="2019-12" db="EMBL/GenBank/DDBJ databases">
        <title>Microbes associate with the intestines of laboratory mice.</title>
        <authorList>
            <person name="Navarre W."/>
            <person name="Wong E."/>
        </authorList>
    </citation>
    <scope>NUCLEOTIDE SEQUENCE [LARGE SCALE GENOMIC DNA]</scope>
    <source>
        <strain evidence="9 10">NM66_B29</strain>
    </source>
</reference>
<accession>A0A6N8JMV5</accession>
<evidence type="ECO:0000256" key="3">
    <source>
        <dbReference type="ARBA" id="ARBA00023082"/>
    </source>
</evidence>
<dbReference type="PANTHER" id="PTHR43133">
    <property type="entry name" value="RNA POLYMERASE ECF-TYPE SIGMA FACTO"/>
    <property type="match status" value="1"/>
</dbReference>
<dbReference type="Gene3D" id="1.10.10.10">
    <property type="entry name" value="Winged helix-like DNA-binding domain superfamily/Winged helix DNA-binding domain"/>
    <property type="match status" value="1"/>
</dbReference>
<feature type="region of interest" description="Disordered" evidence="6">
    <location>
        <begin position="353"/>
        <end position="407"/>
    </location>
</feature>
<dbReference type="OrthoDB" id="9784272at2"/>
<proteinExistence type="inferred from homology"/>
<evidence type="ECO:0000259" key="7">
    <source>
        <dbReference type="Pfam" id="PF04542"/>
    </source>
</evidence>
<evidence type="ECO:0000256" key="5">
    <source>
        <dbReference type="ARBA" id="ARBA00023163"/>
    </source>
</evidence>
<feature type="domain" description="RNA polymerase sigma-70 region 2" evidence="7">
    <location>
        <begin position="46"/>
        <end position="92"/>
    </location>
</feature>
<feature type="region of interest" description="Disordered" evidence="6">
    <location>
        <begin position="426"/>
        <end position="446"/>
    </location>
</feature>
<dbReference type="GO" id="GO:0006352">
    <property type="term" value="P:DNA-templated transcription initiation"/>
    <property type="evidence" value="ECO:0007669"/>
    <property type="project" value="InterPro"/>
</dbReference>
<dbReference type="NCBIfam" id="TIGR02937">
    <property type="entry name" value="sigma70-ECF"/>
    <property type="match status" value="1"/>
</dbReference>
<dbReference type="Gene3D" id="1.10.1740.10">
    <property type="match status" value="1"/>
</dbReference>
<sequence>MDFASYDELAQLTLRAQAGHADAFDALYDKTAPILRLTIAGKVGFAEAEDILQETYLVAWRNVGKIDPQSVVAYLNATARNLCSNHLRAQGRAGAAMSVDDEAAPVGAAALADHGANPADILTQRDVTERLRAALMHDLDDQERDALLLRYYLDMTNAQAAEQLGVSERTVKRIVARALSTLRHKLSFAPVGADLAAALAAAAHSAGAAAASAGVAGASAAGTGVAATATGAGVAVADAGAASAGTSADTAPGSTATPNAGSDRRWQRTHQLTAAAAVAALLAIGMAAALLGAPPADEPAPAPVAPGTERPDTFPLCEETGTADGLTWVRVAAGTHPLDHVWCTDAEGTIYLPQPVDDPASPLSATASTNGKGPTEGAATTAPDPAANTDDDAGSTENGAPAGGDIATSATTYVFDLPSGTYELHAADTAGNESHGPLTVTLYPEP</sequence>
<dbReference type="Proteomes" id="UP000463388">
    <property type="component" value="Unassembled WGS sequence"/>
</dbReference>
<feature type="compositionally biased region" description="Low complexity" evidence="6">
    <location>
        <begin position="243"/>
        <end position="257"/>
    </location>
</feature>
<dbReference type="InterPro" id="IPR007627">
    <property type="entry name" value="RNA_pol_sigma70_r2"/>
</dbReference>
<dbReference type="InterPro" id="IPR007630">
    <property type="entry name" value="RNA_pol_sigma70_r4"/>
</dbReference>
<dbReference type="EMBL" id="WSRR01000009">
    <property type="protein sequence ID" value="MVX60902.1"/>
    <property type="molecule type" value="Genomic_DNA"/>
</dbReference>
<dbReference type="GO" id="GO:0016987">
    <property type="term" value="F:sigma factor activity"/>
    <property type="evidence" value="ECO:0007669"/>
    <property type="project" value="UniProtKB-KW"/>
</dbReference>
<keyword evidence="5" id="KW-0804">Transcription</keyword>
<evidence type="ECO:0000313" key="10">
    <source>
        <dbReference type="Proteomes" id="UP000463388"/>
    </source>
</evidence>
<dbReference type="RefSeq" id="WP_160345690.1">
    <property type="nucleotide sequence ID" value="NZ_WSRR01000009.1"/>
</dbReference>
<dbReference type="Pfam" id="PF04542">
    <property type="entry name" value="Sigma70_r2"/>
    <property type="match status" value="1"/>
</dbReference>
<dbReference type="PANTHER" id="PTHR43133:SF62">
    <property type="entry name" value="RNA POLYMERASE SIGMA FACTOR SIGZ"/>
    <property type="match status" value="1"/>
</dbReference>
<dbReference type="Pfam" id="PF04545">
    <property type="entry name" value="Sigma70_r4"/>
    <property type="match status" value="1"/>
</dbReference>
<gene>
    <name evidence="9" type="ORF">GKZ27_05450</name>
</gene>
<comment type="similarity">
    <text evidence="1">Belongs to the sigma-70 factor family. ECF subfamily.</text>
</comment>
<feature type="region of interest" description="Disordered" evidence="6">
    <location>
        <begin position="243"/>
        <end position="266"/>
    </location>
</feature>
<dbReference type="InterPro" id="IPR014284">
    <property type="entry name" value="RNA_pol_sigma-70_dom"/>
</dbReference>
<evidence type="ECO:0000313" key="9">
    <source>
        <dbReference type="EMBL" id="MVX60902.1"/>
    </source>
</evidence>
<feature type="domain" description="RNA polymerase sigma-70 region 4" evidence="8">
    <location>
        <begin position="136"/>
        <end position="184"/>
    </location>
</feature>
<dbReference type="SUPFAM" id="SSF88946">
    <property type="entry name" value="Sigma2 domain of RNA polymerase sigma factors"/>
    <property type="match status" value="1"/>
</dbReference>
<dbReference type="GO" id="GO:0003677">
    <property type="term" value="F:DNA binding"/>
    <property type="evidence" value="ECO:0007669"/>
    <property type="project" value="UniProtKB-KW"/>
</dbReference>
<feature type="compositionally biased region" description="Low complexity" evidence="6">
    <location>
        <begin position="371"/>
        <end position="388"/>
    </location>
</feature>
<dbReference type="InterPro" id="IPR039425">
    <property type="entry name" value="RNA_pol_sigma-70-like"/>
</dbReference>
<organism evidence="9 10">
    <name type="scientific">Adlercreutzia mucosicola</name>
    <dbReference type="NCBI Taxonomy" id="580026"/>
    <lineage>
        <taxon>Bacteria</taxon>
        <taxon>Bacillati</taxon>
        <taxon>Actinomycetota</taxon>
        <taxon>Coriobacteriia</taxon>
        <taxon>Eggerthellales</taxon>
        <taxon>Eggerthellaceae</taxon>
        <taxon>Adlercreutzia</taxon>
    </lineage>
</organism>
<keyword evidence="3" id="KW-0731">Sigma factor</keyword>
<keyword evidence="2" id="KW-0805">Transcription regulation</keyword>
<evidence type="ECO:0000256" key="6">
    <source>
        <dbReference type="SAM" id="MobiDB-lite"/>
    </source>
</evidence>
<evidence type="ECO:0000256" key="2">
    <source>
        <dbReference type="ARBA" id="ARBA00023015"/>
    </source>
</evidence>
<dbReference type="InterPro" id="IPR036388">
    <property type="entry name" value="WH-like_DNA-bd_sf"/>
</dbReference>
<comment type="caution">
    <text evidence="9">The sequence shown here is derived from an EMBL/GenBank/DDBJ whole genome shotgun (WGS) entry which is preliminary data.</text>
</comment>
<feature type="region of interest" description="Disordered" evidence="6">
    <location>
        <begin position="298"/>
        <end position="319"/>
    </location>
</feature>
<dbReference type="SUPFAM" id="SSF88659">
    <property type="entry name" value="Sigma3 and sigma4 domains of RNA polymerase sigma factors"/>
    <property type="match status" value="1"/>
</dbReference>
<keyword evidence="4" id="KW-0238">DNA-binding</keyword>
<dbReference type="InterPro" id="IPR013325">
    <property type="entry name" value="RNA_pol_sigma_r2"/>
</dbReference>
<evidence type="ECO:0000256" key="4">
    <source>
        <dbReference type="ARBA" id="ARBA00023125"/>
    </source>
</evidence>
<dbReference type="CDD" id="cd06171">
    <property type="entry name" value="Sigma70_r4"/>
    <property type="match status" value="1"/>
</dbReference>
<evidence type="ECO:0000259" key="8">
    <source>
        <dbReference type="Pfam" id="PF04545"/>
    </source>
</evidence>
<keyword evidence="10" id="KW-1185">Reference proteome</keyword>